<protein>
    <submittedName>
        <fullName evidence="1">Uncharacterized protein</fullName>
    </submittedName>
</protein>
<dbReference type="RefSeq" id="WP_320686503.1">
    <property type="nucleotide sequence ID" value="NZ_JAXBLV010000144.1"/>
</dbReference>
<name>A0ABU5EX35_9BACT</name>
<sequence length="444" mass="48428">MATIDDLYSSLARRLRPEDAAELVRQELGAALSSAESTILDRAARGAHARGGWAYSSMSTEFQQPVGLASQVRTARDLFPALAAPADAECDEPAALAPYIAAASGAIAKAPGASDFKQHRLNRADRTAVGLGELSKRQYNKRFRLLGRMEAKLVTLEREIRKREYTLVAKSRLASRIAKADFVADRDSACFIAYLTARANLRSVFTNGAQARPYDEIADMLFARCRRSPTAHWWAVAHVHPVREVLDRLTDEQKGRFLAVWFDLLAGIAELLRSVWEKSRFDRATMIVKRGDDSTTWNAIAGAWNKARESWIAVLHALDMDALLDRLCPGKVLRLMAADVAYWHRASGGGLEPDTAVWAALPAPWEVLGGTASCTRAEVEAVCVRCGVDPVAKGWTAPRPGRAVEAFRPTPELVHGVAVGHPGLAALLRKVGVFSGKTLKLPAS</sequence>
<accession>A0ABU5EX35</accession>
<keyword evidence="2" id="KW-1185">Reference proteome</keyword>
<organism evidence="1 2">
    <name type="scientific">Gemmata algarum</name>
    <dbReference type="NCBI Taxonomy" id="2975278"/>
    <lineage>
        <taxon>Bacteria</taxon>
        <taxon>Pseudomonadati</taxon>
        <taxon>Planctomycetota</taxon>
        <taxon>Planctomycetia</taxon>
        <taxon>Gemmatales</taxon>
        <taxon>Gemmataceae</taxon>
        <taxon>Gemmata</taxon>
    </lineage>
</organism>
<comment type="caution">
    <text evidence="1">The sequence shown here is derived from an EMBL/GenBank/DDBJ whole genome shotgun (WGS) entry which is preliminary data.</text>
</comment>
<gene>
    <name evidence="1" type="ORF">R5W23_000981</name>
</gene>
<evidence type="ECO:0000313" key="1">
    <source>
        <dbReference type="EMBL" id="MDY3559809.1"/>
    </source>
</evidence>
<dbReference type="EMBL" id="JAXBLV010000144">
    <property type="protein sequence ID" value="MDY3559809.1"/>
    <property type="molecule type" value="Genomic_DNA"/>
</dbReference>
<dbReference type="Proteomes" id="UP001272242">
    <property type="component" value="Unassembled WGS sequence"/>
</dbReference>
<evidence type="ECO:0000313" key="2">
    <source>
        <dbReference type="Proteomes" id="UP001272242"/>
    </source>
</evidence>
<proteinExistence type="predicted"/>
<reference evidence="2" key="1">
    <citation type="journal article" date="2023" name="Mar. Drugs">
        <title>Gemmata algarum, a Novel Planctomycete Isolated from an Algal Mat, Displays Antimicrobial Activity.</title>
        <authorList>
            <person name="Kumar G."/>
            <person name="Kallscheuer N."/>
            <person name="Kashif M."/>
            <person name="Ahamad S."/>
            <person name="Jagadeeshwari U."/>
            <person name="Pannikurungottu S."/>
            <person name="Haufschild T."/>
            <person name="Kabuu M."/>
            <person name="Sasikala C."/>
            <person name="Jogler C."/>
            <person name="Ramana C."/>
        </authorList>
    </citation>
    <scope>NUCLEOTIDE SEQUENCE [LARGE SCALE GENOMIC DNA]</scope>
    <source>
        <strain evidence="2">JC673</strain>
    </source>
</reference>